<dbReference type="AlphaFoldDB" id="A0ABD3CKY0"/>
<dbReference type="EMBL" id="JAVIJP010000033">
    <property type="protein sequence ID" value="KAL3629934.1"/>
    <property type="molecule type" value="Genomic_DNA"/>
</dbReference>
<gene>
    <name evidence="3" type="ORF">CASFOL_026246</name>
</gene>
<dbReference type="Proteomes" id="UP001632038">
    <property type="component" value="Unassembled WGS sequence"/>
</dbReference>
<evidence type="ECO:0000256" key="1">
    <source>
        <dbReference type="SAM" id="MobiDB-lite"/>
    </source>
</evidence>
<keyword evidence="4" id="KW-1185">Reference proteome</keyword>
<evidence type="ECO:0000259" key="2">
    <source>
        <dbReference type="Pfam" id="PF26133"/>
    </source>
</evidence>
<organism evidence="3 4">
    <name type="scientific">Castilleja foliolosa</name>
    <dbReference type="NCBI Taxonomy" id="1961234"/>
    <lineage>
        <taxon>Eukaryota</taxon>
        <taxon>Viridiplantae</taxon>
        <taxon>Streptophyta</taxon>
        <taxon>Embryophyta</taxon>
        <taxon>Tracheophyta</taxon>
        <taxon>Spermatophyta</taxon>
        <taxon>Magnoliopsida</taxon>
        <taxon>eudicotyledons</taxon>
        <taxon>Gunneridae</taxon>
        <taxon>Pentapetalae</taxon>
        <taxon>asterids</taxon>
        <taxon>lamiids</taxon>
        <taxon>Lamiales</taxon>
        <taxon>Orobanchaceae</taxon>
        <taxon>Pedicularideae</taxon>
        <taxon>Castillejinae</taxon>
        <taxon>Castilleja</taxon>
    </lineage>
</organism>
<evidence type="ECO:0000313" key="4">
    <source>
        <dbReference type="Proteomes" id="UP001632038"/>
    </source>
</evidence>
<comment type="caution">
    <text evidence="3">The sequence shown here is derived from an EMBL/GenBank/DDBJ whole genome shotgun (WGS) entry which is preliminary data.</text>
</comment>
<feature type="region of interest" description="Disordered" evidence="1">
    <location>
        <begin position="247"/>
        <end position="274"/>
    </location>
</feature>
<proteinExistence type="predicted"/>
<feature type="compositionally biased region" description="Basic residues" evidence="1">
    <location>
        <begin position="48"/>
        <end position="57"/>
    </location>
</feature>
<dbReference type="InterPro" id="IPR058352">
    <property type="entry name" value="DUF8039"/>
</dbReference>
<accession>A0ABD3CKY0</accession>
<protein>
    <recommendedName>
        <fullName evidence="2">DUF8039 domain-containing protein</fullName>
    </recommendedName>
</protein>
<sequence>MDMEGGGSADGDQLIASNHLVASAQQGPTQPTTSQQGTSQQGIAQPTRTRKGRKSTRMAKMTMRNPNKTKVVFDKVRIMPVGPNKMSIDNWSSYLGFLGRKEPSILIDYWKNVPEPTKELIWQGILEKFSIYISDGVKEVEYSGNDEKLRARFKKKWLTYVGGRWSVFKTNLTSDYICGVKEGPPYANDYKFLDKVTWDAFVALRLTPEEKAKRKKAQEVQSKNKCPQRTSRGGYELLGQKIMEEKMKERQAASQDPSEIIPPPSPPTRHEKWKRARIDKSGKYTTPEVEIIAQKIDSLEEQESSGSFKASGSNDLLAVAIGKPDHPCRVRGVGRGYTVSTYFRKRRQSADVVIREEFNNSMAEMDKKLQMILSSQAFSYKEPLTPVVESAKGSNFSAALNLTDGDKADEDHINDEYELYVEDPHRRLVAYGHIHDLGSNIHNLKLKVDEVRVTVVRVVVGDAEVPFPTDEVSKVAEAPQNFIVWPRRLVEHVGRKGLSQKELFPKPQSQPDKTHSDDVLKTLWFRAAEINKPKYVCMEAGVVSMNKVDMYISQEDIMGLFVSRKVSISAMQFYNRYLYSLLRLSERNGKYGLFSPLHCNSEETLQARIGQGDFECFIAPIYEGNWQFMVLCPKYSYVAWFCFLQNKPTKKIVSKIETAFNTYQMMKGTHSRQLNKLKWVYPKCCKQVEGGDECGLLVMRRMFEIIKLDISDSFEKVFNMLGPYSDDEIDVVRRQWAECFLEVLDES</sequence>
<dbReference type="PANTHER" id="PTHR33018:SF34">
    <property type="entry name" value="OS02G0472350 PROTEIN"/>
    <property type="match status" value="1"/>
</dbReference>
<dbReference type="Pfam" id="PF26133">
    <property type="entry name" value="DUF8039"/>
    <property type="match status" value="1"/>
</dbReference>
<feature type="domain" description="DUF8039" evidence="2">
    <location>
        <begin position="423"/>
        <end position="491"/>
    </location>
</feature>
<dbReference type="PANTHER" id="PTHR33018">
    <property type="entry name" value="OS10G0338966 PROTEIN-RELATED"/>
    <property type="match status" value="1"/>
</dbReference>
<name>A0ABD3CKY0_9LAMI</name>
<evidence type="ECO:0000313" key="3">
    <source>
        <dbReference type="EMBL" id="KAL3629934.1"/>
    </source>
</evidence>
<feature type="compositionally biased region" description="Low complexity" evidence="1">
    <location>
        <begin position="22"/>
        <end position="46"/>
    </location>
</feature>
<feature type="region of interest" description="Disordered" evidence="1">
    <location>
        <begin position="1"/>
        <end position="59"/>
    </location>
</feature>
<reference evidence="4" key="1">
    <citation type="journal article" date="2024" name="IScience">
        <title>Strigolactones Initiate the Formation of Haustorium-like Structures in Castilleja.</title>
        <authorList>
            <person name="Buerger M."/>
            <person name="Peterson D."/>
            <person name="Chory J."/>
        </authorList>
    </citation>
    <scope>NUCLEOTIDE SEQUENCE [LARGE SCALE GENOMIC DNA]</scope>
</reference>